<keyword evidence="3" id="KW-1185">Reference proteome</keyword>
<dbReference type="InterPro" id="IPR018490">
    <property type="entry name" value="cNMP-bd_dom_sf"/>
</dbReference>
<protein>
    <submittedName>
        <fullName evidence="2">Crp/Fnr family transcriptional regulator</fullName>
    </submittedName>
</protein>
<reference evidence="2" key="1">
    <citation type="submission" date="2023-07" db="EMBL/GenBank/DDBJ databases">
        <authorList>
            <person name="Kim M.K."/>
        </authorList>
    </citation>
    <scope>NUCLEOTIDE SEQUENCE</scope>
    <source>
        <strain evidence="2">ASUV-10-1</strain>
    </source>
</reference>
<dbReference type="Pfam" id="PF00027">
    <property type="entry name" value="cNMP_binding"/>
    <property type="match status" value="1"/>
</dbReference>
<proteinExistence type="predicted"/>
<name>A0ABT9BAV1_9BACT</name>
<dbReference type="SUPFAM" id="SSF51206">
    <property type="entry name" value="cAMP-binding domain-like"/>
    <property type="match status" value="1"/>
</dbReference>
<sequence length="233" mass="26820">MISAPSSHLQLTQQLQTFANLSEADLRLAESHWTLRTIARNEFFNFRNSVCQHVGFIVSGLFRVYYVDPATAQEHNVGFIPEGIFLTSLKSLVTQEACPYYIAALEDSELLVINVQQLHKLFEQSHGWERFGRLLAEQYLVFHQAKSEAVLFQTAEQRYLALLQQFPGSRIGFPSGTSRRIWASKARRSAAFAPIWAKAESKLLNRPQLKLQHLPRRRVAERYLQPLPLRLQQ</sequence>
<feature type="domain" description="Cyclic nucleotide-binding" evidence="1">
    <location>
        <begin position="36"/>
        <end position="124"/>
    </location>
</feature>
<organism evidence="2 3">
    <name type="scientific">Hymenobacter aranciens</name>
    <dbReference type="NCBI Taxonomy" id="3063996"/>
    <lineage>
        <taxon>Bacteria</taxon>
        <taxon>Pseudomonadati</taxon>
        <taxon>Bacteroidota</taxon>
        <taxon>Cytophagia</taxon>
        <taxon>Cytophagales</taxon>
        <taxon>Hymenobacteraceae</taxon>
        <taxon>Hymenobacter</taxon>
    </lineage>
</organism>
<accession>A0ABT9BAV1</accession>
<dbReference type="CDD" id="cd00038">
    <property type="entry name" value="CAP_ED"/>
    <property type="match status" value="1"/>
</dbReference>
<evidence type="ECO:0000313" key="3">
    <source>
        <dbReference type="Proteomes" id="UP001176429"/>
    </source>
</evidence>
<dbReference type="EMBL" id="JAUQSY010000007">
    <property type="protein sequence ID" value="MDO7875391.1"/>
    <property type="molecule type" value="Genomic_DNA"/>
</dbReference>
<dbReference type="Gene3D" id="2.60.120.10">
    <property type="entry name" value="Jelly Rolls"/>
    <property type="match status" value="1"/>
</dbReference>
<evidence type="ECO:0000259" key="1">
    <source>
        <dbReference type="Pfam" id="PF00027"/>
    </source>
</evidence>
<evidence type="ECO:0000313" key="2">
    <source>
        <dbReference type="EMBL" id="MDO7875391.1"/>
    </source>
</evidence>
<dbReference type="InterPro" id="IPR014710">
    <property type="entry name" value="RmlC-like_jellyroll"/>
</dbReference>
<dbReference type="InterPro" id="IPR000595">
    <property type="entry name" value="cNMP-bd_dom"/>
</dbReference>
<dbReference type="Proteomes" id="UP001176429">
    <property type="component" value="Unassembled WGS sequence"/>
</dbReference>
<dbReference type="RefSeq" id="WP_305006701.1">
    <property type="nucleotide sequence ID" value="NZ_JAUQSY010000007.1"/>
</dbReference>
<gene>
    <name evidence="2" type="ORF">Q5H93_11675</name>
</gene>
<comment type="caution">
    <text evidence="2">The sequence shown here is derived from an EMBL/GenBank/DDBJ whole genome shotgun (WGS) entry which is preliminary data.</text>
</comment>